<dbReference type="Pfam" id="PF21762">
    <property type="entry name" value="DEDDh_C"/>
    <property type="match status" value="1"/>
</dbReference>
<dbReference type="RefSeq" id="XP_024745489.1">
    <property type="nucleotide sequence ID" value="XM_024891789.1"/>
</dbReference>
<dbReference type="GeneID" id="36599907"/>
<dbReference type="EMBL" id="KZ680224">
    <property type="protein sequence ID" value="PTB62169.1"/>
    <property type="molecule type" value="Genomic_DNA"/>
</dbReference>
<accession>A0A2T4AYL8</accession>
<dbReference type="InterPro" id="IPR048519">
    <property type="entry name" value="Gfd2/YDR514C-like_C"/>
</dbReference>
<keyword evidence="3" id="KW-1185">Reference proteome</keyword>
<dbReference type="AlphaFoldDB" id="A0A2T4AYL8"/>
<dbReference type="InterPro" id="IPR036397">
    <property type="entry name" value="RNaseH_sf"/>
</dbReference>
<evidence type="ECO:0000313" key="2">
    <source>
        <dbReference type="EMBL" id="PTB62169.1"/>
    </source>
</evidence>
<dbReference type="PANTHER" id="PTHR28083">
    <property type="entry name" value="GOOD FOR FULL DBP5 ACTIVITY PROTEIN 2"/>
    <property type="match status" value="1"/>
</dbReference>
<evidence type="ECO:0000259" key="1">
    <source>
        <dbReference type="Pfam" id="PF21762"/>
    </source>
</evidence>
<name>A0A2T4AYL8_9HYPO</name>
<dbReference type="Proteomes" id="UP000241546">
    <property type="component" value="Unassembled WGS sequence"/>
</dbReference>
<evidence type="ECO:0000313" key="3">
    <source>
        <dbReference type="Proteomes" id="UP000241546"/>
    </source>
</evidence>
<dbReference type="GO" id="GO:0003676">
    <property type="term" value="F:nucleic acid binding"/>
    <property type="evidence" value="ECO:0007669"/>
    <property type="project" value="InterPro"/>
</dbReference>
<gene>
    <name evidence="2" type="ORF">BBK36DRAFT_1129944</name>
</gene>
<dbReference type="InterPro" id="IPR040151">
    <property type="entry name" value="Gfd2/YDR514C-like"/>
</dbReference>
<dbReference type="SUPFAM" id="SSF53098">
    <property type="entry name" value="Ribonuclease H-like"/>
    <property type="match status" value="1"/>
</dbReference>
<protein>
    <recommendedName>
        <fullName evidence="1">Gfd2/YDR514C-like C-terminal domain-containing protein</fullName>
    </recommendedName>
</protein>
<organism evidence="2 3">
    <name type="scientific">Trichoderma citrinoviride</name>
    <dbReference type="NCBI Taxonomy" id="58853"/>
    <lineage>
        <taxon>Eukaryota</taxon>
        <taxon>Fungi</taxon>
        <taxon>Dikarya</taxon>
        <taxon>Ascomycota</taxon>
        <taxon>Pezizomycotina</taxon>
        <taxon>Sordariomycetes</taxon>
        <taxon>Hypocreomycetidae</taxon>
        <taxon>Hypocreales</taxon>
        <taxon>Hypocreaceae</taxon>
        <taxon>Trichoderma</taxon>
    </lineage>
</organism>
<feature type="domain" description="Gfd2/YDR514C-like C-terminal" evidence="1">
    <location>
        <begin position="63"/>
        <end position="236"/>
    </location>
</feature>
<dbReference type="InterPro" id="IPR012337">
    <property type="entry name" value="RNaseH-like_sf"/>
</dbReference>
<proteinExistence type="predicted"/>
<dbReference type="GO" id="GO:0005634">
    <property type="term" value="C:nucleus"/>
    <property type="evidence" value="ECO:0007669"/>
    <property type="project" value="TreeGrafter"/>
</dbReference>
<sequence length="309" mass="36223">MDEEQAAQPERQVFLREGTVILRWLFGYYDGRNLPGWKTPPCWPHTASTWRPQKPKTRFRDITFVAIDIDELQEQDGMPTKFHIGISILHTKDLHNLCHAPLPLTDFQANIIRSYHWAVQDFQYFDKNDNRFCFGKHQCIPLSSLEERLKKLLKPFHPLVLVVHGISRERIILRKLNINLNPIFEIDTTKAARYPLQELHDSTLKKLLRDFDIPFAGELLHFAGNDAHFVLRALLMIAVRDARRELKDIPAWVPVFEAIARAPLPPIPLTHTQKAAIRRREKKEAELQEELARFRDRWVDELRSRTKPG</sequence>
<dbReference type="Gene3D" id="3.30.420.10">
    <property type="entry name" value="Ribonuclease H-like superfamily/Ribonuclease H"/>
    <property type="match status" value="1"/>
</dbReference>
<reference evidence="3" key="1">
    <citation type="submission" date="2016-07" db="EMBL/GenBank/DDBJ databases">
        <title>Multiple horizontal gene transfer events from other fungi enriched the ability of initially mycotrophic Trichoderma (Ascomycota) to feed on dead plant biomass.</title>
        <authorList>
            <consortium name="DOE Joint Genome Institute"/>
            <person name="Atanasova L."/>
            <person name="Chenthamara K."/>
            <person name="Zhang J."/>
            <person name="Grujic M."/>
            <person name="Henrissat B."/>
            <person name="Kuo A."/>
            <person name="Aerts A."/>
            <person name="Salamov A."/>
            <person name="Lipzen A."/>
            <person name="Labutti K."/>
            <person name="Barry K."/>
            <person name="Miao Y."/>
            <person name="Rahimi M.J."/>
            <person name="Shen Q."/>
            <person name="Grigoriev I.V."/>
            <person name="Kubicek C.P."/>
            <person name="Druzhinina I.S."/>
        </authorList>
    </citation>
    <scope>NUCLEOTIDE SEQUENCE [LARGE SCALE GENOMIC DNA]</scope>
    <source>
        <strain evidence="3">TUCIM 6016</strain>
    </source>
</reference>
<dbReference type="PANTHER" id="PTHR28083:SF1">
    <property type="entry name" value="GOOD FOR FULL DBP5 ACTIVITY PROTEIN 2"/>
    <property type="match status" value="1"/>
</dbReference>
<dbReference type="OrthoDB" id="5953249at2759"/>